<evidence type="ECO:0000256" key="1">
    <source>
        <dbReference type="SAM" id="Phobius"/>
    </source>
</evidence>
<accession>A0ABW2UUF2</accession>
<reference evidence="3" key="1">
    <citation type="journal article" date="2019" name="Int. J. Syst. Evol. Microbiol.">
        <title>The Global Catalogue of Microorganisms (GCM) 10K type strain sequencing project: providing services to taxonomists for standard genome sequencing and annotation.</title>
        <authorList>
            <consortium name="The Broad Institute Genomics Platform"/>
            <consortium name="The Broad Institute Genome Sequencing Center for Infectious Disease"/>
            <person name="Wu L."/>
            <person name="Ma J."/>
        </authorList>
    </citation>
    <scope>NUCLEOTIDE SEQUENCE [LARGE SCALE GENOMIC DNA]</scope>
    <source>
        <strain evidence="3">JCM 30234</strain>
    </source>
</reference>
<keyword evidence="1" id="KW-1133">Transmembrane helix</keyword>
<dbReference type="Proteomes" id="UP001596620">
    <property type="component" value="Unassembled WGS sequence"/>
</dbReference>
<name>A0ABW2UUF2_9BACI</name>
<proteinExistence type="predicted"/>
<protein>
    <submittedName>
        <fullName evidence="2">DUF3953 domain-containing protein</fullName>
    </submittedName>
</protein>
<keyword evidence="1" id="KW-0812">Transmembrane</keyword>
<dbReference type="Pfam" id="PF13129">
    <property type="entry name" value="DUF3953"/>
    <property type="match status" value="1"/>
</dbReference>
<dbReference type="InterPro" id="IPR025018">
    <property type="entry name" value="DUF3953"/>
</dbReference>
<organism evidence="2 3">
    <name type="scientific">Lentibacillus kimchii</name>
    <dbReference type="NCBI Taxonomy" id="1542911"/>
    <lineage>
        <taxon>Bacteria</taxon>
        <taxon>Bacillati</taxon>
        <taxon>Bacillota</taxon>
        <taxon>Bacilli</taxon>
        <taxon>Bacillales</taxon>
        <taxon>Bacillaceae</taxon>
        <taxon>Lentibacillus</taxon>
    </lineage>
</organism>
<dbReference type="RefSeq" id="WP_382358411.1">
    <property type="nucleotide sequence ID" value="NZ_JBHTGR010000010.1"/>
</dbReference>
<dbReference type="EMBL" id="JBHTGR010000010">
    <property type="protein sequence ID" value="MFC7746895.1"/>
    <property type="molecule type" value="Genomic_DNA"/>
</dbReference>
<keyword evidence="1" id="KW-0472">Membrane</keyword>
<sequence>MLLLSLLMLVLGLEQFRINKKLLGWLLIAVFLFILFVSIQGFVLN</sequence>
<feature type="transmembrane region" description="Helical" evidence="1">
    <location>
        <begin position="22"/>
        <end position="44"/>
    </location>
</feature>
<evidence type="ECO:0000313" key="3">
    <source>
        <dbReference type="Proteomes" id="UP001596620"/>
    </source>
</evidence>
<evidence type="ECO:0000313" key="2">
    <source>
        <dbReference type="EMBL" id="MFC7746895.1"/>
    </source>
</evidence>
<keyword evidence="3" id="KW-1185">Reference proteome</keyword>
<gene>
    <name evidence="2" type="ORF">ACFQU8_06555</name>
</gene>
<comment type="caution">
    <text evidence="2">The sequence shown here is derived from an EMBL/GenBank/DDBJ whole genome shotgun (WGS) entry which is preliminary data.</text>
</comment>